<reference evidence="2" key="2">
    <citation type="submission" date="2015-01" db="EMBL/GenBank/DDBJ databases">
        <title>Evolutionary Origins and Diversification of the Mycorrhizal Mutualists.</title>
        <authorList>
            <consortium name="DOE Joint Genome Institute"/>
            <consortium name="Mycorrhizal Genomics Consortium"/>
            <person name="Kohler A."/>
            <person name="Kuo A."/>
            <person name="Nagy L.G."/>
            <person name="Floudas D."/>
            <person name="Copeland A."/>
            <person name="Barry K.W."/>
            <person name="Cichocki N."/>
            <person name="Veneault-Fourrey C."/>
            <person name="LaButti K."/>
            <person name="Lindquist E.A."/>
            <person name="Lipzen A."/>
            <person name="Lundell T."/>
            <person name="Morin E."/>
            <person name="Murat C."/>
            <person name="Riley R."/>
            <person name="Ohm R."/>
            <person name="Sun H."/>
            <person name="Tunlid A."/>
            <person name="Henrissat B."/>
            <person name="Grigoriev I.V."/>
            <person name="Hibbett D.S."/>
            <person name="Martin F."/>
        </authorList>
    </citation>
    <scope>NUCLEOTIDE SEQUENCE [LARGE SCALE GENOMIC DNA]</scope>
    <source>
        <strain evidence="2">Foug A</strain>
    </source>
</reference>
<accession>A0A0C3CVD0</accession>
<evidence type="ECO:0000313" key="2">
    <source>
        <dbReference type="Proteomes" id="UP000053989"/>
    </source>
</evidence>
<keyword evidence="2" id="KW-1185">Reference proteome</keyword>
<organism evidence="1 2">
    <name type="scientific">Scleroderma citrinum Foug A</name>
    <dbReference type="NCBI Taxonomy" id="1036808"/>
    <lineage>
        <taxon>Eukaryota</taxon>
        <taxon>Fungi</taxon>
        <taxon>Dikarya</taxon>
        <taxon>Basidiomycota</taxon>
        <taxon>Agaricomycotina</taxon>
        <taxon>Agaricomycetes</taxon>
        <taxon>Agaricomycetidae</taxon>
        <taxon>Boletales</taxon>
        <taxon>Sclerodermatineae</taxon>
        <taxon>Sclerodermataceae</taxon>
        <taxon>Scleroderma</taxon>
    </lineage>
</organism>
<dbReference type="HOGENOM" id="CLU_1950084_0_0_1"/>
<dbReference type="AlphaFoldDB" id="A0A0C3CVD0"/>
<protein>
    <submittedName>
        <fullName evidence="1">Uncharacterized protein</fullName>
    </submittedName>
</protein>
<dbReference type="InParanoid" id="A0A0C3CVD0"/>
<proteinExistence type="predicted"/>
<sequence length="129" mass="14359">MDVWGLTQQELYNTVLHSVCLEDGPSFGLHKEAKISRSYVVPGSMLVTTSEARQCRQEIQWWAAFPPPFPHSVGGIEADHEAKLTLLHMRLCRLVFCMGQPTGVRGLTRTHTRGCLGVFHCGCHQRVGG</sequence>
<dbReference type="Proteomes" id="UP000053989">
    <property type="component" value="Unassembled WGS sequence"/>
</dbReference>
<reference evidence="1 2" key="1">
    <citation type="submission" date="2014-04" db="EMBL/GenBank/DDBJ databases">
        <authorList>
            <consortium name="DOE Joint Genome Institute"/>
            <person name="Kuo A."/>
            <person name="Kohler A."/>
            <person name="Nagy L.G."/>
            <person name="Floudas D."/>
            <person name="Copeland A."/>
            <person name="Barry K.W."/>
            <person name="Cichocki N."/>
            <person name="Veneault-Fourrey C."/>
            <person name="LaButti K."/>
            <person name="Lindquist E.A."/>
            <person name="Lipzen A."/>
            <person name="Lundell T."/>
            <person name="Morin E."/>
            <person name="Murat C."/>
            <person name="Sun H."/>
            <person name="Tunlid A."/>
            <person name="Henrissat B."/>
            <person name="Grigoriev I.V."/>
            <person name="Hibbett D.S."/>
            <person name="Martin F."/>
            <person name="Nordberg H.P."/>
            <person name="Cantor M.N."/>
            <person name="Hua S.X."/>
        </authorList>
    </citation>
    <scope>NUCLEOTIDE SEQUENCE [LARGE SCALE GENOMIC DNA]</scope>
    <source>
        <strain evidence="1 2">Foug A</strain>
    </source>
</reference>
<dbReference type="EMBL" id="KN822208">
    <property type="protein sequence ID" value="KIM52525.1"/>
    <property type="molecule type" value="Genomic_DNA"/>
</dbReference>
<gene>
    <name evidence="1" type="ORF">SCLCIDRAFT_550225</name>
</gene>
<name>A0A0C3CVD0_9AGAM</name>
<evidence type="ECO:0000313" key="1">
    <source>
        <dbReference type="EMBL" id="KIM52525.1"/>
    </source>
</evidence>